<reference evidence="8" key="1">
    <citation type="journal article" date="2019" name="Int. J. Syst. Evol. Microbiol.">
        <title>The Global Catalogue of Microorganisms (GCM) 10K type strain sequencing project: providing services to taxonomists for standard genome sequencing and annotation.</title>
        <authorList>
            <consortium name="The Broad Institute Genomics Platform"/>
            <consortium name="The Broad Institute Genome Sequencing Center for Infectious Disease"/>
            <person name="Wu L."/>
            <person name="Ma J."/>
        </authorList>
    </citation>
    <scope>NUCLEOTIDE SEQUENCE [LARGE SCALE GENOMIC DNA]</scope>
    <source>
        <strain evidence="8">NBRC 110107</strain>
    </source>
</reference>
<feature type="domain" description="Metallo-beta-lactamase" evidence="6">
    <location>
        <begin position="33"/>
        <end position="268"/>
    </location>
</feature>
<evidence type="ECO:0000256" key="5">
    <source>
        <dbReference type="ARBA" id="ARBA00022833"/>
    </source>
</evidence>
<dbReference type="SMART" id="SM00849">
    <property type="entry name" value="Lactamase_B"/>
    <property type="match status" value="1"/>
</dbReference>
<keyword evidence="4" id="KW-0378">Hydrolase</keyword>
<protein>
    <submittedName>
        <fullName evidence="7">MBL fold metallo-hydrolase</fullName>
    </submittedName>
</protein>
<evidence type="ECO:0000259" key="6">
    <source>
        <dbReference type="SMART" id="SM00849"/>
    </source>
</evidence>
<dbReference type="InterPro" id="IPR001279">
    <property type="entry name" value="Metallo-B-lactamas"/>
</dbReference>
<name>A0ABQ6BFT0_9CAUL</name>
<evidence type="ECO:0000256" key="1">
    <source>
        <dbReference type="ARBA" id="ARBA00001947"/>
    </source>
</evidence>
<evidence type="ECO:0000256" key="2">
    <source>
        <dbReference type="ARBA" id="ARBA00007749"/>
    </source>
</evidence>
<dbReference type="Pfam" id="PF00753">
    <property type="entry name" value="Lactamase_B"/>
    <property type="match status" value="1"/>
</dbReference>
<dbReference type="PANTHER" id="PTHR42978">
    <property type="entry name" value="QUORUM-QUENCHING LACTONASE YTNP-RELATED-RELATED"/>
    <property type="match status" value="1"/>
</dbReference>
<keyword evidence="5" id="KW-0862">Zinc</keyword>
<evidence type="ECO:0000256" key="4">
    <source>
        <dbReference type="ARBA" id="ARBA00022801"/>
    </source>
</evidence>
<dbReference type="SUPFAM" id="SSF56281">
    <property type="entry name" value="Metallo-hydrolase/oxidoreductase"/>
    <property type="match status" value="1"/>
</dbReference>
<dbReference type="CDD" id="cd07730">
    <property type="entry name" value="metallo-hydrolase-like_MBL-fold"/>
    <property type="match status" value="1"/>
</dbReference>
<dbReference type="Gene3D" id="3.60.15.10">
    <property type="entry name" value="Ribonuclease Z/Hydroxyacylglutathione hydrolase-like"/>
    <property type="match status" value="1"/>
</dbReference>
<comment type="cofactor">
    <cofactor evidence="1">
        <name>Zn(2+)</name>
        <dbReference type="ChEBI" id="CHEBI:29105"/>
    </cofactor>
</comment>
<comment type="caution">
    <text evidence="7">The sequence shown here is derived from an EMBL/GenBank/DDBJ whole genome shotgun (WGS) entry which is preliminary data.</text>
</comment>
<dbReference type="EMBL" id="BSOY01000013">
    <property type="protein sequence ID" value="GLS00900.1"/>
    <property type="molecule type" value="Genomic_DNA"/>
</dbReference>
<comment type="similarity">
    <text evidence="2">Belongs to the metallo-beta-lactamase superfamily.</text>
</comment>
<dbReference type="InterPro" id="IPR051013">
    <property type="entry name" value="MBL_superfamily_lactonases"/>
</dbReference>
<dbReference type="Proteomes" id="UP001156921">
    <property type="component" value="Unassembled WGS sequence"/>
</dbReference>
<evidence type="ECO:0000256" key="3">
    <source>
        <dbReference type="ARBA" id="ARBA00022723"/>
    </source>
</evidence>
<accession>A0ABQ6BFT0</accession>
<evidence type="ECO:0000313" key="7">
    <source>
        <dbReference type="EMBL" id="GLS00900.1"/>
    </source>
</evidence>
<sequence>MKRCRVHILRAGSCSHPAVMTRRDAGLAPAVFPALAALIVHPDEGPMLFDTGYDPAFFAATDPFPERLYRWTTPVTLEPGQAVADQLPAFGFTPGDIRAVVVSHFHGDHIAGLTRFPEARLFCARAGLAQVQRKGRVARVRRGVLAALAPADIDARAVFFEDRAQVALGPDMAPFEAGADLLGDGSLLAVQLPGHCPGHWGLLVRQSDDRTRFLIADAAWSSGAVRDDVPPPRLTTALLGQTGPYRETLNALHRLWARNPEVIVTPSHCGEVEVETRRAD</sequence>
<keyword evidence="8" id="KW-1185">Reference proteome</keyword>
<proteinExistence type="inferred from homology"/>
<dbReference type="InterPro" id="IPR036866">
    <property type="entry name" value="RibonucZ/Hydroxyglut_hydro"/>
</dbReference>
<dbReference type="RefSeq" id="WP_284221620.1">
    <property type="nucleotide sequence ID" value="NZ_BSOY01000013.1"/>
</dbReference>
<evidence type="ECO:0000313" key="8">
    <source>
        <dbReference type="Proteomes" id="UP001156921"/>
    </source>
</evidence>
<keyword evidence="3" id="KW-0479">Metal-binding</keyword>
<dbReference type="PANTHER" id="PTHR42978:SF2">
    <property type="entry name" value="102 KBASES UNSTABLE REGION: FROM 1 TO 119443"/>
    <property type="match status" value="1"/>
</dbReference>
<gene>
    <name evidence="7" type="primary">gumP</name>
    <name evidence="7" type="ORF">GCM10007859_09100</name>
</gene>
<organism evidence="7 8">
    <name type="scientific">Brevundimonas denitrificans</name>
    <dbReference type="NCBI Taxonomy" id="1443434"/>
    <lineage>
        <taxon>Bacteria</taxon>
        <taxon>Pseudomonadati</taxon>
        <taxon>Pseudomonadota</taxon>
        <taxon>Alphaproteobacteria</taxon>
        <taxon>Caulobacterales</taxon>
        <taxon>Caulobacteraceae</taxon>
        <taxon>Brevundimonas</taxon>
    </lineage>
</organism>